<dbReference type="OrthoDB" id="17248at10239"/>
<name>D7RML0_9CAUD</name>
<dbReference type="Proteomes" id="UP000201129">
    <property type="component" value="Segment"/>
</dbReference>
<reference evidence="1 2" key="2">
    <citation type="journal article" date="2011" name="Virol. J.">
        <title>Sequence characteristics of T4-like bacteriophage IME08 benome termini revealed by high throughput sequencing.</title>
        <authorList>
            <person name="Jiang X."/>
            <person name="Jiang H."/>
            <person name="Li C."/>
            <person name="Wang S."/>
            <person name="Mi Z."/>
            <person name="An X."/>
            <person name="Chen J."/>
            <person name="Tong Y."/>
        </authorList>
    </citation>
    <scope>NUCLEOTIDE SEQUENCE [LARGE SCALE GENOMIC DNA]</scope>
</reference>
<protein>
    <submittedName>
        <fullName evidence="1">Uncharacterized protein 30.6</fullName>
    </submittedName>
</protein>
<dbReference type="KEGG" id="vg:9384500"/>
<evidence type="ECO:0000313" key="2">
    <source>
        <dbReference type="Proteomes" id="UP000201129"/>
    </source>
</evidence>
<dbReference type="RefSeq" id="YP_003734347.1">
    <property type="nucleotide sequence ID" value="NC_014260.1"/>
</dbReference>
<organism evidence="1 2">
    <name type="scientific">Escherichia phage IME08</name>
    <dbReference type="NCBI Taxonomy" id="698728"/>
    <lineage>
        <taxon>Viruses</taxon>
        <taxon>Duplodnaviria</taxon>
        <taxon>Heunggongvirae</taxon>
        <taxon>Uroviricota</taxon>
        <taxon>Caudoviricetes</taxon>
        <taxon>Pantevenvirales</taxon>
        <taxon>Straboviridae</taxon>
        <taxon>Tevenvirinae</taxon>
        <taxon>Dhakavirus</taxon>
        <taxon>Dhakavirus ime08</taxon>
    </lineage>
</organism>
<sequence length="113" mass="12824">MRYLILKMEASASFEENIMFMTTYFDTRKNFCEVVFSKAGKDVPADKQPTRESIKAYADAVCPVEFRTVNGRDTLAITKLNHDINIDPSAAREVNTSDIYGGNVKSHGFQMRF</sequence>
<accession>D7RML0</accession>
<evidence type="ECO:0000313" key="1">
    <source>
        <dbReference type="EMBL" id="ADI55526.1"/>
    </source>
</evidence>
<gene>
    <name evidence="1" type="primary">30.6</name>
</gene>
<keyword evidence="2" id="KW-1185">Reference proteome</keyword>
<dbReference type="EMBL" id="HM071924">
    <property type="protein sequence ID" value="ADI55526.1"/>
    <property type="molecule type" value="Genomic_DNA"/>
</dbReference>
<dbReference type="GeneID" id="9384500"/>
<reference evidence="1 2" key="1">
    <citation type="journal article" date="2011" name="Arch. Virol.">
        <title>The complete genome sequence of a novel T4-like bacteriophage, IME08.</title>
        <authorList>
            <person name="Jiang H."/>
            <person name="Jiang X."/>
            <person name="Wang S."/>
            <person name="Li C."/>
            <person name="Chen B."/>
            <person name="An X."/>
            <person name="Mi Z."/>
            <person name="Chen J."/>
            <person name="Tong Y."/>
        </authorList>
    </citation>
    <scope>NUCLEOTIDE SEQUENCE [LARGE SCALE GENOMIC DNA]</scope>
</reference>
<proteinExistence type="predicted"/>